<keyword evidence="14" id="KW-0573">Peptidoglycan synthesis</keyword>
<comment type="function">
    <text evidence="14">Catalyzes the dephosphorylation of undecaprenyl diphosphate (UPP). Confers resistance to bacitracin.</text>
</comment>
<feature type="transmembrane region" description="Helical" evidence="14">
    <location>
        <begin position="114"/>
        <end position="135"/>
    </location>
</feature>
<dbReference type="NCBIfam" id="TIGR00753">
    <property type="entry name" value="undec_PP_bacA"/>
    <property type="match status" value="1"/>
</dbReference>
<evidence type="ECO:0000256" key="11">
    <source>
        <dbReference type="ARBA" id="ARBA00032707"/>
    </source>
</evidence>
<dbReference type="HAMAP" id="MF_01006">
    <property type="entry name" value="Undec_diphosphatase"/>
    <property type="match status" value="1"/>
</dbReference>
<evidence type="ECO:0000256" key="14">
    <source>
        <dbReference type="HAMAP-Rule" id="MF_01006"/>
    </source>
</evidence>
<evidence type="ECO:0000256" key="9">
    <source>
        <dbReference type="ARBA" id="ARBA00023136"/>
    </source>
</evidence>
<keyword evidence="10 14" id="KW-0046">Antibiotic resistance</keyword>
<dbReference type="AlphaFoldDB" id="A0A099LVT7"/>
<dbReference type="Proteomes" id="UP000029994">
    <property type="component" value="Unassembled WGS sequence"/>
</dbReference>
<sequence length="267" mass="29201">MDAWYALFLGIVQGITEFLPISSSAHLILMPTFLGVVDQGVSFDLATHIGTLLAVLVYFRRDIALLITEWGKSITQRQYSSANSRLAWAILWGTFPAALAGLFLLDLIDDQLRSVMVILFTTVAYGVMLGLADIFGRKVRELESLGWRDVLIVGCAQALALIPGTSRSGVTITAALILGFNRQAASRLSFLLAIPITALAAAAKIAEVAMDSSVTVDWLALLIGSVTSFLTAILAIHYFLKFLNQFGMMPYVIYRLILAVILYFYVI</sequence>
<dbReference type="NCBIfam" id="NF001393">
    <property type="entry name" value="PRK00281.2-4"/>
    <property type="match status" value="1"/>
</dbReference>
<comment type="similarity">
    <text evidence="2 14">Belongs to the UppP family.</text>
</comment>
<feature type="transmembrane region" description="Helical" evidence="14">
    <location>
        <begin position="184"/>
        <end position="206"/>
    </location>
</feature>
<keyword evidence="6 14" id="KW-0812">Transmembrane</keyword>
<dbReference type="RefSeq" id="WP_039428124.1">
    <property type="nucleotide sequence ID" value="NZ_CP061844.1"/>
</dbReference>
<dbReference type="GO" id="GO:0046677">
    <property type="term" value="P:response to antibiotic"/>
    <property type="evidence" value="ECO:0007669"/>
    <property type="project" value="UniProtKB-UniRule"/>
</dbReference>
<keyword evidence="7 14" id="KW-0378">Hydrolase</keyword>
<dbReference type="STRING" id="29495.EA26_13385"/>
<dbReference type="Pfam" id="PF02673">
    <property type="entry name" value="BacA"/>
    <property type="match status" value="1"/>
</dbReference>
<evidence type="ECO:0000313" key="16">
    <source>
        <dbReference type="Proteomes" id="UP000029994"/>
    </source>
</evidence>
<dbReference type="EMBL" id="JMCG01000001">
    <property type="protein sequence ID" value="KGK12250.1"/>
    <property type="molecule type" value="Genomic_DNA"/>
</dbReference>
<evidence type="ECO:0000256" key="8">
    <source>
        <dbReference type="ARBA" id="ARBA00022989"/>
    </source>
</evidence>
<proteinExistence type="inferred from homology"/>
<organism evidence="15 16">
    <name type="scientific">Vibrio navarrensis</name>
    <dbReference type="NCBI Taxonomy" id="29495"/>
    <lineage>
        <taxon>Bacteria</taxon>
        <taxon>Pseudomonadati</taxon>
        <taxon>Pseudomonadota</taxon>
        <taxon>Gammaproteobacteria</taxon>
        <taxon>Vibrionales</taxon>
        <taxon>Vibrionaceae</taxon>
        <taxon>Vibrio</taxon>
    </lineage>
</organism>
<feature type="transmembrane region" description="Helical" evidence="14">
    <location>
        <begin position="246"/>
        <end position="266"/>
    </location>
</feature>
<dbReference type="GeneID" id="43684146"/>
<evidence type="ECO:0000313" key="15">
    <source>
        <dbReference type="EMBL" id="KGK12250.1"/>
    </source>
</evidence>
<dbReference type="GO" id="GO:0071555">
    <property type="term" value="P:cell wall organization"/>
    <property type="evidence" value="ECO:0007669"/>
    <property type="project" value="UniProtKB-KW"/>
</dbReference>
<dbReference type="PANTHER" id="PTHR30622">
    <property type="entry name" value="UNDECAPRENYL-DIPHOSPHATASE"/>
    <property type="match status" value="1"/>
</dbReference>
<evidence type="ECO:0000256" key="3">
    <source>
        <dbReference type="ARBA" id="ARBA00012374"/>
    </source>
</evidence>
<comment type="subcellular location">
    <subcellularLocation>
        <location evidence="1 14">Cell membrane</location>
        <topology evidence="1 14">Multi-pass membrane protein</topology>
    </subcellularLocation>
</comment>
<dbReference type="GO" id="GO:0005886">
    <property type="term" value="C:plasma membrane"/>
    <property type="evidence" value="ECO:0007669"/>
    <property type="project" value="UniProtKB-SubCell"/>
</dbReference>
<evidence type="ECO:0000256" key="6">
    <source>
        <dbReference type="ARBA" id="ARBA00022692"/>
    </source>
</evidence>
<feature type="transmembrane region" description="Helical" evidence="14">
    <location>
        <begin position="218"/>
        <end position="240"/>
    </location>
</feature>
<feature type="transmembrane region" description="Helical" evidence="14">
    <location>
        <begin position="7"/>
        <end position="29"/>
    </location>
</feature>
<dbReference type="GO" id="GO:0009252">
    <property type="term" value="P:peptidoglycan biosynthetic process"/>
    <property type="evidence" value="ECO:0007669"/>
    <property type="project" value="UniProtKB-KW"/>
</dbReference>
<feature type="transmembrane region" description="Helical" evidence="14">
    <location>
        <begin position="86"/>
        <end position="108"/>
    </location>
</feature>
<comment type="caution">
    <text evidence="15">The sequence shown here is derived from an EMBL/GenBank/DDBJ whole genome shotgun (WGS) entry which is preliminary data.</text>
</comment>
<feature type="transmembrane region" description="Helical" evidence="14">
    <location>
        <begin position="41"/>
        <end position="59"/>
    </location>
</feature>
<evidence type="ECO:0000256" key="13">
    <source>
        <dbReference type="ARBA" id="ARBA00047594"/>
    </source>
</evidence>
<dbReference type="eggNOG" id="COG1968">
    <property type="taxonomic scope" value="Bacteria"/>
</dbReference>
<keyword evidence="14" id="KW-0961">Cell wall biogenesis/degradation</keyword>
<dbReference type="GO" id="GO:0050380">
    <property type="term" value="F:undecaprenyl-diphosphatase activity"/>
    <property type="evidence" value="ECO:0007669"/>
    <property type="project" value="UniProtKB-UniRule"/>
</dbReference>
<accession>A0A099LVT7</accession>
<keyword evidence="9 14" id="KW-0472">Membrane</keyword>
<evidence type="ECO:0000256" key="4">
    <source>
        <dbReference type="ARBA" id="ARBA00021581"/>
    </source>
</evidence>
<dbReference type="InterPro" id="IPR003824">
    <property type="entry name" value="UppP"/>
</dbReference>
<keyword evidence="16" id="KW-1185">Reference proteome</keyword>
<dbReference type="PANTHER" id="PTHR30622:SF4">
    <property type="entry name" value="UNDECAPRENYL-DIPHOSPHATASE"/>
    <property type="match status" value="1"/>
</dbReference>
<evidence type="ECO:0000256" key="1">
    <source>
        <dbReference type="ARBA" id="ARBA00004651"/>
    </source>
</evidence>
<comment type="catalytic activity">
    <reaction evidence="13 14">
        <text>di-trans,octa-cis-undecaprenyl diphosphate + H2O = di-trans,octa-cis-undecaprenyl phosphate + phosphate + H(+)</text>
        <dbReference type="Rhea" id="RHEA:28094"/>
        <dbReference type="ChEBI" id="CHEBI:15377"/>
        <dbReference type="ChEBI" id="CHEBI:15378"/>
        <dbReference type="ChEBI" id="CHEBI:43474"/>
        <dbReference type="ChEBI" id="CHEBI:58405"/>
        <dbReference type="ChEBI" id="CHEBI:60392"/>
        <dbReference type="EC" id="3.6.1.27"/>
    </reaction>
</comment>
<keyword evidence="8 14" id="KW-1133">Transmembrane helix</keyword>
<evidence type="ECO:0000256" key="7">
    <source>
        <dbReference type="ARBA" id="ARBA00022801"/>
    </source>
</evidence>
<evidence type="ECO:0000256" key="12">
    <source>
        <dbReference type="ARBA" id="ARBA00032932"/>
    </source>
</evidence>
<dbReference type="GO" id="GO:0008360">
    <property type="term" value="P:regulation of cell shape"/>
    <property type="evidence" value="ECO:0007669"/>
    <property type="project" value="UniProtKB-KW"/>
</dbReference>
<keyword evidence="5 14" id="KW-1003">Cell membrane</keyword>
<evidence type="ECO:0000256" key="5">
    <source>
        <dbReference type="ARBA" id="ARBA00022475"/>
    </source>
</evidence>
<reference evidence="15 16" key="1">
    <citation type="submission" date="2014-04" db="EMBL/GenBank/DDBJ databases">
        <title>Genome sequencing of Vibrio navarrensis strains.</title>
        <authorList>
            <person name="Gladney L.M."/>
            <person name="Katz L.S."/>
            <person name="Marino-Ramirez L."/>
            <person name="Jordan I.K."/>
        </authorList>
    </citation>
    <scope>NUCLEOTIDE SEQUENCE [LARGE SCALE GENOMIC DNA]</scope>
    <source>
        <strain evidence="15 16">ATCC 51183</strain>
    </source>
</reference>
<evidence type="ECO:0000256" key="2">
    <source>
        <dbReference type="ARBA" id="ARBA00010621"/>
    </source>
</evidence>
<comment type="miscellaneous">
    <text evidence="14">Bacitracin is thought to be involved in the inhibition of peptidoglycan synthesis by sequestering undecaprenyl diphosphate, thereby reducing the pool of lipid carrier available.</text>
</comment>
<evidence type="ECO:0000256" key="10">
    <source>
        <dbReference type="ARBA" id="ARBA00023251"/>
    </source>
</evidence>
<dbReference type="EC" id="3.6.1.27" evidence="3 14"/>
<protein>
    <recommendedName>
        <fullName evidence="4 14">Undecaprenyl-diphosphatase</fullName>
        <ecNumber evidence="3 14">3.6.1.27</ecNumber>
    </recommendedName>
    <alternativeName>
        <fullName evidence="12 14">Bacitracin resistance protein</fullName>
    </alternativeName>
    <alternativeName>
        <fullName evidence="11 14">Undecaprenyl pyrophosphate phosphatase</fullName>
    </alternativeName>
</protein>
<name>A0A099LVT7_9VIBR</name>
<keyword evidence="14" id="KW-0133">Cell shape</keyword>
<gene>
    <name evidence="14" type="primary">uppP</name>
    <name evidence="15" type="ORF">EA26_13385</name>
</gene>